<keyword evidence="6" id="KW-1185">Reference proteome</keyword>
<organism evidence="5 6">
    <name type="scientific">Acidocella aquatica</name>
    <dbReference type="NCBI Taxonomy" id="1922313"/>
    <lineage>
        <taxon>Bacteria</taxon>
        <taxon>Pseudomonadati</taxon>
        <taxon>Pseudomonadota</taxon>
        <taxon>Alphaproteobacteria</taxon>
        <taxon>Acetobacterales</taxon>
        <taxon>Acidocellaceae</taxon>
        <taxon>Acidocella</taxon>
    </lineage>
</organism>
<dbReference type="Proteomes" id="UP001156641">
    <property type="component" value="Unassembled WGS sequence"/>
</dbReference>
<evidence type="ECO:0000256" key="1">
    <source>
        <dbReference type="ARBA" id="ARBA00012499"/>
    </source>
</evidence>
<dbReference type="Pfam" id="PF01641">
    <property type="entry name" value="SelR"/>
    <property type="match status" value="1"/>
</dbReference>
<accession>A0ABQ6A3L9</accession>
<keyword evidence="2" id="KW-0560">Oxidoreductase</keyword>
<dbReference type="Gene3D" id="2.170.150.20">
    <property type="entry name" value="Peptide methionine sulfoxide reductase"/>
    <property type="match status" value="1"/>
</dbReference>
<dbReference type="InterPro" id="IPR011057">
    <property type="entry name" value="Mss4-like_sf"/>
</dbReference>
<evidence type="ECO:0000313" key="5">
    <source>
        <dbReference type="EMBL" id="GLR65953.1"/>
    </source>
</evidence>
<protein>
    <recommendedName>
        <fullName evidence="1">peptide-methionine (R)-S-oxide reductase</fullName>
        <ecNumber evidence="1">1.8.4.12</ecNumber>
    </recommendedName>
</protein>
<dbReference type="PROSITE" id="PS51790">
    <property type="entry name" value="MSRB"/>
    <property type="match status" value="1"/>
</dbReference>
<dbReference type="NCBIfam" id="TIGR00357">
    <property type="entry name" value="peptide-methionine (R)-S-oxide reductase MsrB"/>
    <property type="match status" value="1"/>
</dbReference>
<dbReference type="EMBL" id="BSOS01000007">
    <property type="protein sequence ID" value="GLR65953.1"/>
    <property type="molecule type" value="Genomic_DNA"/>
</dbReference>
<comment type="caution">
    <text evidence="5">The sequence shown here is derived from an EMBL/GenBank/DDBJ whole genome shotgun (WGS) entry which is preliminary data.</text>
</comment>
<dbReference type="EC" id="1.8.4.12" evidence="1"/>
<dbReference type="InterPro" id="IPR028427">
    <property type="entry name" value="Met_Sox_Rdtase_MsrB"/>
</dbReference>
<dbReference type="PANTHER" id="PTHR10173">
    <property type="entry name" value="METHIONINE SULFOXIDE REDUCTASE"/>
    <property type="match status" value="1"/>
</dbReference>
<evidence type="ECO:0000259" key="4">
    <source>
        <dbReference type="PROSITE" id="PS51790"/>
    </source>
</evidence>
<name>A0ABQ6A3L9_9PROT</name>
<gene>
    <name evidence="5" type="ORF">GCM10010909_06310</name>
</gene>
<evidence type="ECO:0000313" key="6">
    <source>
        <dbReference type="Proteomes" id="UP001156641"/>
    </source>
</evidence>
<evidence type="ECO:0000256" key="3">
    <source>
        <dbReference type="ARBA" id="ARBA00048488"/>
    </source>
</evidence>
<sequence length="180" mass="18804">MNRRNLFLSGGAATLFGGTAAVLFGGTAAVLFGGTAAVLFGGTAAGATQTYEVTHSDAQWRKLLSAAAYDVLRQQGTEAPFSSPLLNEHRAGIFGCAGCALPLFSSKTKYDSGTGWPSFWAPLPDAVLTASDNSLFMERTEVHCRRCGGHLGHVFTDGPPPTGLRYCMNGVALRFTPAAG</sequence>
<comment type="catalytic activity">
    <reaction evidence="3">
        <text>L-methionyl-[protein] + [thioredoxin]-disulfide + H2O = L-methionyl-(R)-S-oxide-[protein] + [thioredoxin]-dithiol</text>
        <dbReference type="Rhea" id="RHEA:24164"/>
        <dbReference type="Rhea" id="RHEA-COMP:10698"/>
        <dbReference type="Rhea" id="RHEA-COMP:10700"/>
        <dbReference type="Rhea" id="RHEA-COMP:12313"/>
        <dbReference type="Rhea" id="RHEA-COMP:12314"/>
        <dbReference type="ChEBI" id="CHEBI:15377"/>
        <dbReference type="ChEBI" id="CHEBI:16044"/>
        <dbReference type="ChEBI" id="CHEBI:29950"/>
        <dbReference type="ChEBI" id="CHEBI:45764"/>
        <dbReference type="ChEBI" id="CHEBI:50058"/>
        <dbReference type="EC" id="1.8.4.12"/>
    </reaction>
</comment>
<reference evidence="6" key="1">
    <citation type="journal article" date="2019" name="Int. J. Syst. Evol. Microbiol.">
        <title>The Global Catalogue of Microorganisms (GCM) 10K type strain sequencing project: providing services to taxonomists for standard genome sequencing and annotation.</title>
        <authorList>
            <consortium name="The Broad Institute Genomics Platform"/>
            <consortium name="The Broad Institute Genome Sequencing Center for Infectious Disease"/>
            <person name="Wu L."/>
            <person name="Ma J."/>
        </authorList>
    </citation>
    <scope>NUCLEOTIDE SEQUENCE [LARGE SCALE GENOMIC DNA]</scope>
    <source>
        <strain evidence="6">NBRC 112502</strain>
    </source>
</reference>
<dbReference type="SUPFAM" id="SSF51316">
    <property type="entry name" value="Mss4-like"/>
    <property type="match status" value="1"/>
</dbReference>
<feature type="domain" description="MsrB" evidence="4">
    <location>
        <begin position="57"/>
        <end position="178"/>
    </location>
</feature>
<proteinExistence type="predicted"/>
<dbReference type="RefSeq" id="WP_348522658.1">
    <property type="nucleotide sequence ID" value="NZ_BSOS01000007.1"/>
</dbReference>
<evidence type="ECO:0000256" key="2">
    <source>
        <dbReference type="ARBA" id="ARBA00023002"/>
    </source>
</evidence>
<dbReference type="InterPro" id="IPR002579">
    <property type="entry name" value="Met_Sox_Rdtase_MsrB_dom"/>
</dbReference>
<dbReference type="PANTHER" id="PTHR10173:SF57">
    <property type="entry name" value="PEPTIDE-METHIONINE (R)-S-OXIDE REDUCTASE"/>
    <property type="match status" value="1"/>
</dbReference>